<reference evidence="1" key="1">
    <citation type="journal article" date="2020" name="G3 (Bethesda)">
        <title>High-Quality Assemblies for Three Invasive Social Wasps from the &lt;i&gt;Vespula&lt;/i&gt; Genus.</title>
        <authorList>
            <person name="Harrop T.W.R."/>
            <person name="Guhlin J."/>
            <person name="McLaughlin G.M."/>
            <person name="Permina E."/>
            <person name="Stockwell P."/>
            <person name="Gilligan J."/>
            <person name="Le Lec M.F."/>
            <person name="Gruber M.A.M."/>
            <person name="Quinn O."/>
            <person name="Lovegrove M."/>
            <person name="Duncan E.J."/>
            <person name="Remnant E.J."/>
            <person name="Van Eeckhoven J."/>
            <person name="Graham B."/>
            <person name="Knapp R.A."/>
            <person name="Langford K.W."/>
            <person name="Kronenberg Z."/>
            <person name="Press M.O."/>
            <person name="Eacker S.M."/>
            <person name="Wilson-Rankin E.E."/>
            <person name="Purcell J."/>
            <person name="Lester P.J."/>
            <person name="Dearden P.K."/>
        </authorList>
    </citation>
    <scope>NUCLEOTIDE SEQUENCE</scope>
    <source>
        <strain evidence="1">Marl-1</strain>
    </source>
</reference>
<accession>A0A834JHL7</accession>
<sequence>MSTRDDIPLRLLGFSLVKRRREERRVNRGKTREGALGRGKENTDWCYFLPNQNELEDWKYISLSLLRVLLFLALINSPPFHPSRLSHHYWKLGTRKNPQTDYIHIAFRAS</sequence>
<gene>
    <name evidence="1" type="ORF">HZH66_010977</name>
</gene>
<dbReference type="EMBL" id="JACSEA010000012">
    <property type="protein sequence ID" value="KAF7388210.1"/>
    <property type="molecule type" value="Genomic_DNA"/>
</dbReference>
<evidence type="ECO:0000313" key="1">
    <source>
        <dbReference type="EMBL" id="KAF7388210.1"/>
    </source>
</evidence>
<comment type="caution">
    <text evidence="1">The sequence shown here is derived from an EMBL/GenBank/DDBJ whole genome shotgun (WGS) entry which is preliminary data.</text>
</comment>
<evidence type="ECO:0000313" key="2">
    <source>
        <dbReference type="Proteomes" id="UP000614350"/>
    </source>
</evidence>
<name>A0A834JHL7_VESVU</name>
<proteinExistence type="predicted"/>
<keyword evidence="2" id="KW-1185">Reference proteome</keyword>
<dbReference type="Proteomes" id="UP000614350">
    <property type="component" value="Unassembled WGS sequence"/>
</dbReference>
<protein>
    <submittedName>
        <fullName evidence="1">Uncharacterized protein</fullName>
    </submittedName>
</protein>
<dbReference type="AlphaFoldDB" id="A0A834JHL7"/>
<organism evidence="1 2">
    <name type="scientific">Vespula vulgaris</name>
    <name type="common">Yellow jacket</name>
    <name type="synonym">Wasp</name>
    <dbReference type="NCBI Taxonomy" id="7454"/>
    <lineage>
        <taxon>Eukaryota</taxon>
        <taxon>Metazoa</taxon>
        <taxon>Ecdysozoa</taxon>
        <taxon>Arthropoda</taxon>
        <taxon>Hexapoda</taxon>
        <taxon>Insecta</taxon>
        <taxon>Pterygota</taxon>
        <taxon>Neoptera</taxon>
        <taxon>Endopterygota</taxon>
        <taxon>Hymenoptera</taxon>
        <taxon>Apocrita</taxon>
        <taxon>Aculeata</taxon>
        <taxon>Vespoidea</taxon>
        <taxon>Vespidae</taxon>
        <taxon>Vespinae</taxon>
        <taxon>Vespula</taxon>
    </lineage>
</organism>